<sequence length="653" mass="71306">MISIITLRDIMSSSLQPALLSNQMSITASLPSLDDANPIDDPNPRTACVTPNLSKLTLLKTPMSEYSPTTPPLSLPVRLDQPISPLSTSAKILSPPAYPGSGTLSDPYVVDFLPSSPLNPYNWSKRYRWAITALIGVTALCPPFASVSYSTTVGEVVEAYGISRELAIAGISLFILGFGLGPLFWAPISEIYGRQIAFAASYPIFTIFNLGTALSHNTVALMVTRFFAGVFGSSPLTNAGAQVGDMWAVNERALATSVFALAPFLGPVLGPIVGGYVTERCGYRWVYWIQFIYAAVMTILSIIVVPETYAPTILRRRARSLQAAALSEGREEYYIAKYDTVKKSKREVILVGLCRPFEMLFTEVIVGCLSIYGALIYGILYLFFTAFPIVFQQTRGWTVGESGLSFLGMGVGLISGVILNPFLSSHFYSRSRSQLQSHLISSGHAHTHPPPEARLPVCCIGAILAPIGLFWFAWTSAPPVHWIVPIIACLPFGLAFLLIFTSMTNYLIDSYELYAASALAAQAVSRCMFGAIFPLFASQMYETLGLHWAGTLVAFLSLACAPMPFLFHRYGPYLRRKSKYAPSIPSVALNKAGEIEQARTEDEKNEEHSAVNRRRRELEAGGIEPEWAADAGLDAHTDGAGERERAWDVEKGI</sequence>
<feature type="transmembrane region" description="Helical" evidence="6">
    <location>
        <begin position="166"/>
        <end position="184"/>
    </location>
</feature>
<evidence type="ECO:0000256" key="4">
    <source>
        <dbReference type="ARBA" id="ARBA00023136"/>
    </source>
</evidence>
<protein>
    <submittedName>
        <fullName evidence="8">Multidrug transporter, putative</fullName>
    </submittedName>
</protein>
<feature type="transmembrane region" description="Helical" evidence="6">
    <location>
        <begin position="364"/>
        <end position="391"/>
    </location>
</feature>
<evidence type="ECO:0000259" key="7">
    <source>
        <dbReference type="PROSITE" id="PS50850"/>
    </source>
</evidence>
<evidence type="ECO:0000256" key="1">
    <source>
        <dbReference type="ARBA" id="ARBA00004141"/>
    </source>
</evidence>
<feature type="region of interest" description="Disordered" evidence="5">
    <location>
        <begin position="595"/>
        <end position="653"/>
    </location>
</feature>
<evidence type="ECO:0000256" key="6">
    <source>
        <dbReference type="SAM" id="Phobius"/>
    </source>
</evidence>
<dbReference type="PaxDb" id="214684-Q5KC63"/>
<dbReference type="Proteomes" id="UP000002149">
    <property type="component" value="Chromosome 9"/>
</dbReference>
<dbReference type="FunCoup" id="Q5KC63">
    <property type="interactions" value="112"/>
</dbReference>
<dbReference type="EMBL" id="AE017349">
    <property type="protein sequence ID" value="AAW45439.1"/>
    <property type="molecule type" value="Genomic_DNA"/>
</dbReference>
<name>Q5KC63_CRYD1</name>
<dbReference type="GO" id="GO:0055085">
    <property type="term" value="P:transmembrane transport"/>
    <property type="evidence" value="ECO:0000318"/>
    <property type="project" value="GO_Central"/>
</dbReference>
<comment type="subcellular location">
    <subcellularLocation>
        <location evidence="1">Membrane</location>
        <topology evidence="1">Multi-pass membrane protein</topology>
    </subcellularLocation>
</comment>
<dbReference type="RefSeq" id="XP_572746.1">
    <property type="nucleotide sequence ID" value="XM_572746.1"/>
</dbReference>
<feature type="transmembrane region" description="Helical" evidence="6">
    <location>
        <begin position="480"/>
        <end position="501"/>
    </location>
</feature>
<organism evidence="8 9">
    <name type="scientific">Cryptococcus deneoformans (strain JEC21 / ATCC MYA-565)</name>
    <name type="common">Cryptococcus neoformans var. neoformans serotype D</name>
    <dbReference type="NCBI Taxonomy" id="214684"/>
    <lineage>
        <taxon>Eukaryota</taxon>
        <taxon>Fungi</taxon>
        <taxon>Dikarya</taxon>
        <taxon>Basidiomycota</taxon>
        <taxon>Agaricomycotina</taxon>
        <taxon>Tremellomycetes</taxon>
        <taxon>Tremellales</taxon>
        <taxon>Cryptococcaceae</taxon>
        <taxon>Cryptococcus</taxon>
        <taxon>Cryptococcus neoformans species complex</taxon>
    </lineage>
</organism>
<dbReference type="InterPro" id="IPR020846">
    <property type="entry name" value="MFS_dom"/>
</dbReference>
<dbReference type="CDD" id="cd17323">
    <property type="entry name" value="MFS_Tpo1_MDR_like"/>
    <property type="match status" value="1"/>
</dbReference>
<feature type="transmembrane region" description="Helical" evidence="6">
    <location>
        <begin position="513"/>
        <end position="536"/>
    </location>
</feature>
<dbReference type="KEGG" id="cne:CNI00100"/>
<proteinExistence type="predicted"/>
<dbReference type="GO" id="GO:0022857">
    <property type="term" value="F:transmembrane transporter activity"/>
    <property type="evidence" value="ECO:0000318"/>
    <property type="project" value="GO_Central"/>
</dbReference>
<feature type="transmembrane region" description="Helical" evidence="6">
    <location>
        <begin position="548"/>
        <end position="567"/>
    </location>
</feature>
<dbReference type="GO" id="GO:0005886">
    <property type="term" value="C:plasma membrane"/>
    <property type="evidence" value="ECO:0000318"/>
    <property type="project" value="GO_Central"/>
</dbReference>
<gene>
    <name evidence="8" type="ordered locus">CNI00100</name>
</gene>
<accession>Q5KC63</accession>
<dbReference type="AlphaFoldDB" id="Q5KC63"/>
<dbReference type="SUPFAM" id="SSF103473">
    <property type="entry name" value="MFS general substrate transporter"/>
    <property type="match status" value="1"/>
</dbReference>
<feature type="transmembrane region" description="Helical" evidence="6">
    <location>
        <begin position="285"/>
        <end position="309"/>
    </location>
</feature>
<dbReference type="HOGENOM" id="CLU_008455_11_6_1"/>
<dbReference type="FunFam" id="1.20.1250.20:FF:000088">
    <property type="entry name" value="MFS multidrug transporter, putative"/>
    <property type="match status" value="1"/>
</dbReference>
<dbReference type="PANTHER" id="PTHR23502">
    <property type="entry name" value="MAJOR FACILITATOR SUPERFAMILY"/>
    <property type="match status" value="1"/>
</dbReference>
<keyword evidence="9" id="KW-1185">Reference proteome</keyword>
<feature type="transmembrane region" description="Helical" evidence="6">
    <location>
        <begin position="455"/>
        <end position="474"/>
    </location>
</feature>
<reference evidence="8 9" key="1">
    <citation type="journal article" date="2005" name="Science">
        <title>The genome of the basidiomycetous yeast and human pathogen Cryptococcus neoformans.</title>
        <authorList>
            <person name="Loftus B.J."/>
            <person name="Fung E."/>
            <person name="Roncaglia P."/>
            <person name="Rowley D."/>
            <person name="Amedeo P."/>
            <person name="Bruno D."/>
            <person name="Vamathevan J."/>
            <person name="Miranda M."/>
            <person name="Anderson I.J."/>
            <person name="Fraser J.A."/>
            <person name="Allen J.E."/>
            <person name="Bosdet I.E."/>
            <person name="Brent M.R."/>
            <person name="Chiu R."/>
            <person name="Doering T.L."/>
            <person name="Donlin M.J."/>
            <person name="D'Souza C.A."/>
            <person name="Fox D.S."/>
            <person name="Grinberg V."/>
            <person name="Fu J."/>
            <person name="Fukushima M."/>
            <person name="Haas B.J."/>
            <person name="Huang J.C."/>
            <person name="Janbon G."/>
            <person name="Jones S.J."/>
            <person name="Koo H.L."/>
            <person name="Krzywinski M.I."/>
            <person name="Kwon-Chung J.K."/>
            <person name="Lengeler K.B."/>
            <person name="Maiti R."/>
            <person name="Marra M.A."/>
            <person name="Marra R.E."/>
            <person name="Mathewson C.A."/>
            <person name="Mitchell T.G."/>
            <person name="Pertea M."/>
            <person name="Riggs F.R."/>
            <person name="Salzberg S.L."/>
            <person name="Schein J.E."/>
            <person name="Shvartsbeyn A."/>
            <person name="Shin H."/>
            <person name="Shumway M."/>
            <person name="Specht C.A."/>
            <person name="Suh B.B."/>
            <person name="Tenney A."/>
            <person name="Utterback T.R."/>
            <person name="Wickes B.L."/>
            <person name="Wortman J.R."/>
            <person name="Wye N.H."/>
            <person name="Kronstad J.W."/>
            <person name="Lodge J.K."/>
            <person name="Heitman J."/>
            <person name="Davis R.W."/>
            <person name="Fraser C.M."/>
            <person name="Hyman R.W."/>
        </authorList>
    </citation>
    <scope>NUCLEOTIDE SEQUENCE [LARGE SCALE GENOMIC DNA]</scope>
    <source>
        <strain evidence="9">JEC21 / ATCC MYA-565</strain>
    </source>
</reference>
<dbReference type="InterPro" id="IPR036259">
    <property type="entry name" value="MFS_trans_sf"/>
</dbReference>
<dbReference type="OMA" id="PEIHWAV"/>
<evidence type="ECO:0000256" key="3">
    <source>
        <dbReference type="ARBA" id="ARBA00022989"/>
    </source>
</evidence>
<dbReference type="InterPro" id="IPR011701">
    <property type="entry name" value="MFS"/>
</dbReference>
<feature type="transmembrane region" description="Helical" evidence="6">
    <location>
        <begin position="127"/>
        <end position="146"/>
    </location>
</feature>
<evidence type="ECO:0000256" key="2">
    <source>
        <dbReference type="ARBA" id="ARBA00022692"/>
    </source>
</evidence>
<evidence type="ECO:0000313" key="8">
    <source>
        <dbReference type="EMBL" id="AAW45439.1"/>
    </source>
</evidence>
<keyword evidence="3 6" id="KW-1133">Transmembrane helix</keyword>
<dbReference type="PROSITE" id="PS50850">
    <property type="entry name" value="MFS"/>
    <property type="match status" value="1"/>
</dbReference>
<feature type="transmembrane region" description="Helical" evidence="6">
    <location>
        <begin position="253"/>
        <end position="273"/>
    </location>
</feature>
<feature type="transmembrane region" description="Helical" evidence="6">
    <location>
        <begin position="403"/>
        <end position="423"/>
    </location>
</feature>
<dbReference type="Gene3D" id="1.20.1250.20">
    <property type="entry name" value="MFS general substrate transporter like domains"/>
    <property type="match status" value="1"/>
</dbReference>
<dbReference type="VEuPathDB" id="FungiDB:CNI00100"/>
<dbReference type="GeneID" id="3259581"/>
<dbReference type="PANTHER" id="PTHR23502:SF184">
    <property type="entry name" value="MAJOR FACILITATOR SUPERFAMILY (MFS) PROFILE DOMAIN-CONTAINING PROTEIN"/>
    <property type="match status" value="1"/>
</dbReference>
<evidence type="ECO:0000313" key="9">
    <source>
        <dbReference type="Proteomes" id="UP000002149"/>
    </source>
</evidence>
<dbReference type="OrthoDB" id="9986881at2759"/>
<feature type="transmembrane region" description="Helical" evidence="6">
    <location>
        <begin position="220"/>
        <end position="241"/>
    </location>
</feature>
<feature type="domain" description="Major facilitator superfamily (MFS) profile" evidence="7">
    <location>
        <begin position="131"/>
        <end position="572"/>
    </location>
</feature>
<feature type="compositionally biased region" description="Basic and acidic residues" evidence="5">
    <location>
        <begin position="595"/>
        <end position="610"/>
    </location>
</feature>
<dbReference type="InParanoid" id="Q5KC63"/>
<feature type="transmembrane region" description="Helical" evidence="6">
    <location>
        <begin position="196"/>
        <end position="214"/>
    </location>
</feature>
<feature type="compositionally biased region" description="Basic and acidic residues" evidence="5">
    <location>
        <begin position="633"/>
        <end position="653"/>
    </location>
</feature>
<dbReference type="Pfam" id="PF07690">
    <property type="entry name" value="MFS_1"/>
    <property type="match status" value="1"/>
</dbReference>
<keyword evidence="4 6" id="KW-0472">Membrane</keyword>
<keyword evidence="2 6" id="KW-0812">Transmembrane</keyword>
<dbReference type="eggNOG" id="KOG0255">
    <property type="taxonomic scope" value="Eukaryota"/>
</dbReference>
<evidence type="ECO:0000256" key="5">
    <source>
        <dbReference type="SAM" id="MobiDB-lite"/>
    </source>
</evidence>